<dbReference type="CDD" id="cd18720">
    <property type="entry name" value="PIN_YqxD-like"/>
    <property type="match status" value="1"/>
</dbReference>
<protein>
    <recommendedName>
        <fullName evidence="2">UPF0178 protein V3391_04170</fullName>
    </recommendedName>
</protein>
<comment type="caution">
    <text evidence="3">The sequence shown here is derived from an EMBL/GenBank/DDBJ whole genome shotgun (WGS) entry which is preliminary data.</text>
</comment>
<comment type="similarity">
    <text evidence="1 2">Belongs to the UPF0178 family.</text>
</comment>
<dbReference type="PANTHER" id="PTHR35146:SF1">
    <property type="entry name" value="UPF0178 PROTEIN YAII"/>
    <property type="match status" value="1"/>
</dbReference>
<dbReference type="InterPro" id="IPR003791">
    <property type="entry name" value="UPF0178"/>
</dbReference>
<name>A0ABU7WBS1_9GAMM</name>
<evidence type="ECO:0000256" key="1">
    <source>
        <dbReference type="ARBA" id="ARBA00008522"/>
    </source>
</evidence>
<dbReference type="EMBL" id="JAZHBM010000001">
    <property type="protein sequence ID" value="MEF3081407.1"/>
    <property type="molecule type" value="Genomic_DNA"/>
</dbReference>
<evidence type="ECO:0000313" key="3">
    <source>
        <dbReference type="EMBL" id="MEF3081407.1"/>
    </source>
</evidence>
<reference evidence="3 4" key="1">
    <citation type="submission" date="2024-01" db="EMBL/GenBank/DDBJ databases">
        <title>Novel species of the genus Luteimonas isolated from rivers.</title>
        <authorList>
            <person name="Lu H."/>
        </authorList>
    </citation>
    <scope>NUCLEOTIDE SEQUENCE [LARGE SCALE GENOMIC DNA]</scope>
    <source>
        <strain evidence="3 4">SMYT11W</strain>
    </source>
</reference>
<keyword evidence="4" id="KW-1185">Reference proteome</keyword>
<organism evidence="3 4">
    <name type="scientific">Luteimonas flava</name>
    <dbReference type="NCBI Taxonomy" id="3115822"/>
    <lineage>
        <taxon>Bacteria</taxon>
        <taxon>Pseudomonadati</taxon>
        <taxon>Pseudomonadota</taxon>
        <taxon>Gammaproteobacteria</taxon>
        <taxon>Lysobacterales</taxon>
        <taxon>Lysobacteraceae</taxon>
        <taxon>Luteimonas</taxon>
    </lineage>
</organism>
<dbReference type="RefSeq" id="WP_332077144.1">
    <property type="nucleotide sequence ID" value="NZ_JAZHBM010000001.1"/>
</dbReference>
<dbReference type="Proteomes" id="UP001358324">
    <property type="component" value="Unassembled WGS sequence"/>
</dbReference>
<evidence type="ECO:0000313" key="4">
    <source>
        <dbReference type="Proteomes" id="UP001358324"/>
    </source>
</evidence>
<dbReference type="NCBIfam" id="NF001095">
    <property type="entry name" value="PRK00124.1"/>
    <property type="match status" value="1"/>
</dbReference>
<accession>A0ABU7WBS1</accession>
<proteinExistence type="inferred from homology"/>
<dbReference type="Pfam" id="PF02639">
    <property type="entry name" value="DUF188"/>
    <property type="match status" value="1"/>
</dbReference>
<evidence type="ECO:0000256" key="2">
    <source>
        <dbReference type="HAMAP-Rule" id="MF_00489"/>
    </source>
</evidence>
<gene>
    <name evidence="3" type="ORF">V3391_04170</name>
</gene>
<dbReference type="HAMAP" id="MF_00489">
    <property type="entry name" value="UPF0178"/>
    <property type="match status" value="1"/>
</dbReference>
<sequence length="162" mass="17869">MHADDADTDAPPQIWVDADACPVVIREILFRAAQRAQVHVTFVANQWLRTPGSRYLRALQVSGGYDVADDAIAERARPGDLVVTQDIPLAARVLARGADAIDPRGQRFTPDTIAERLSMRNFMDELRGAGVQTGGPAALHVRDRQTFASRLDQWIAGRNARR</sequence>
<dbReference type="PANTHER" id="PTHR35146">
    <property type="entry name" value="UPF0178 PROTEIN YAII"/>
    <property type="match status" value="1"/>
</dbReference>